<evidence type="ECO:0000256" key="1">
    <source>
        <dbReference type="SAM" id="MobiDB-lite"/>
    </source>
</evidence>
<feature type="compositionally biased region" description="Low complexity" evidence="1">
    <location>
        <begin position="134"/>
        <end position="165"/>
    </location>
</feature>
<name>A0AAW2ZCK4_9EUKA</name>
<proteinExistence type="predicted"/>
<sequence length="375" mass="41985">MNVDSERSINHERAMSLGKDLLITVKDLNIAEDDVFNSILSLMPTANDAERNYTNSLVLVMMEKLVRKVSSKNHLIKVLSQENKKMKTMLVNSVNHKMTKQSHPSHVTPSTPMTPLSTMHSSSPPLHNSPAISTPLTPMTPMTPMTPVNQSYLSSSSSGSATGSVNSPFGFEETVVVQPLHTPKVILKSQPTRRLSRCSSLVNFGGNPLKDIQLSPENYNKAIHQQQVQEQLRNLPPRPTQSNNNFDDVKPDIQVKRRKKGKSVFEISKTRIAYATGNDGYPLSDSEVSSPIRMPPNPFTWKSTAPEYEDPSEREHFRDVSVQPQLILNEAYKAAMKPGLPSMETKSKAMRAKIHTENEYQNILDNQTTQWKHCA</sequence>
<feature type="region of interest" description="Disordered" evidence="1">
    <location>
        <begin position="97"/>
        <end position="165"/>
    </location>
</feature>
<dbReference type="EMBL" id="JAOPGA020001266">
    <property type="protein sequence ID" value="KAL0486773.1"/>
    <property type="molecule type" value="Genomic_DNA"/>
</dbReference>
<feature type="compositionally biased region" description="Low complexity" evidence="1">
    <location>
        <begin position="108"/>
        <end position="126"/>
    </location>
</feature>
<comment type="caution">
    <text evidence="2">The sequence shown here is derived from an EMBL/GenBank/DDBJ whole genome shotgun (WGS) entry which is preliminary data.</text>
</comment>
<dbReference type="AlphaFoldDB" id="A0AAW2ZCK4"/>
<reference evidence="2 3" key="1">
    <citation type="submission" date="2024-03" db="EMBL/GenBank/DDBJ databases">
        <title>The Acrasis kona genome and developmental transcriptomes reveal deep origins of eukaryotic multicellular pathways.</title>
        <authorList>
            <person name="Sheikh S."/>
            <person name="Fu C.-J."/>
            <person name="Brown M.W."/>
            <person name="Baldauf S.L."/>
        </authorList>
    </citation>
    <scope>NUCLEOTIDE SEQUENCE [LARGE SCALE GENOMIC DNA]</scope>
    <source>
        <strain evidence="2 3">ATCC MYA-3509</strain>
    </source>
</reference>
<feature type="compositionally biased region" description="Polar residues" evidence="1">
    <location>
        <begin position="97"/>
        <end position="107"/>
    </location>
</feature>
<evidence type="ECO:0000313" key="2">
    <source>
        <dbReference type="EMBL" id="KAL0486773.1"/>
    </source>
</evidence>
<evidence type="ECO:0000313" key="3">
    <source>
        <dbReference type="Proteomes" id="UP001431209"/>
    </source>
</evidence>
<keyword evidence="3" id="KW-1185">Reference proteome</keyword>
<gene>
    <name evidence="2" type="ORF">AKO1_012088</name>
</gene>
<organism evidence="2 3">
    <name type="scientific">Acrasis kona</name>
    <dbReference type="NCBI Taxonomy" id="1008807"/>
    <lineage>
        <taxon>Eukaryota</taxon>
        <taxon>Discoba</taxon>
        <taxon>Heterolobosea</taxon>
        <taxon>Tetramitia</taxon>
        <taxon>Eutetramitia</taxon>
        <taxon>Acrasidae</taxon>
        <taxon>Acrasis</taxon>
    </lineage>
</organism>
<dbReference type="Proteomes" id="UP001431209">
    <property type="component" value="Unassembled WGS sequence"/>
</dbReference>
<accession>A0AAW2ZCK4</accession>
<protein>
    <submittedName>
        <fullName evidence="2">TATA-box binding protein</fullName>
    </submittedName>
</protein>